<proteinExistence type="predicted"/>
<organism evidence="1 2">
    <name type="scientific">Septoria linicola</name>
    <dbReference type="NCBI Taxonomy" id="215465"/>
    <lineage>
        <taxon>Eukaryota</taxon>
        <taxon>Fungi</taxon>
        <taxon>Dikarya</taxon>
        <taxon>Ascomycota</taxon>
        <taxon>Pezizomycotina</taxon>
        <taxon>Dothideomycetes</taxon>
        <taxon>Dothideomycetidae</taxon>
        <taxon>Mycosphaerellales</taxon>
        <taxon>Mycosphaerellaceae</taxon>
        <taxon>Septoria</taxon>
    </lineage>
</organism>
<dbReference type="AlphaFoldDB" id="A0A9Q9AQT4"/>
<accession>A0A9Q9AQT4</accession>
<sequence>MVTFVHDSVADTEEESPGFLFVVCDEQNGKAPKQSKAIRFLTGQDAGCRRQARGEISQTRRFSIMPCTSEKQDLRNAFSADINCKTSPYDSVHDVRSVCRWYFYEERADGTQGFDVAKHHFIEMPWHMAKEHEVHLCAAAMFAFRKQAQIAGETIQNQVDARGAAIDSGTLVAVAILAFSHLQDAEFQAAGIHVHVLRAMKALERLSAHEWLIIAWLDLRLALNLTQLPLFDLYIPQIYPACVSPSPCCTEAGFGSAQSINLFTKLFQLYLAWPTLESTKGPPFGHIYEVEYLIRFYQPQLVNCGAVGDGDAICAELLLLAIQLNLWILIRFWTPIQQGTRACVLDRGLKLLQARLDIARAWTQGGQANLQSLLWVSATFAACEAADRENIVDESVAGSILKQVMISTLKHKICRAGLSAGRG</sequence>
<evidence type="ECO:0000313" key="2">
    <source>
        <dbReference type="Proteomes" id="UP001056384"/>
    </source>
</evidence>
<keyword evidence="2" id="KW-1185">Reference proteome</keyword>
<dbReference type="Proteomes" id="UP001056384">
    <property type="component" value="Chromosome 2"/>
</dbReference>
<evidence type="ECO:0008006" key="3">
    <source>
        <dbReference type="Google" id="ProtNLM"/>
    </source>
</evidence>
<evidence type="ECO:0000313" key="1">
    <source>
        <dbReference type="EMBL" id="USW49106.1"/>
    </source>
</evidence>
<dbReference type="OrthoDB" id="10293341at2759"/>
<gene>
    <name evidence="1" type="ORF">Slin15195_G024250</name>
</gene>
<reference evidence="1" key="1">
    <citation type="submission" date="2022-06" db="EMBL/GenBank/DDBJ databases">
        <title>Complete genome sequences of two strains of the flax pathogen Septoria linicola.</title>
        <authorList>
            <person name="Lapalu N."/>
            <person name="Simon A."/>
            <person name="Demenou B."/>
            <person name="Paumier D."/>
            <person name="Guillot M.-P."/>
            <person name="Gout L."/>
            <person name="Valade R."/>
        </authorList>
    </citation>
    <scope>NUCLEOTIDE SEQUENCE</scope>
    <source>
        <strain evidence="1">SE15195</strain>
    </source>
</reference>
<protein>
    <recommendedName>
        <fullName evidence="3">Transcription factor domain-containing protein</fullName>
    </recommendedName>
</protein>
<name>A0A9Q9AQT4_9PEZI</name>
<dbReference type="EMBL" id="CP099419">
    <property type="protein sequence ID" value="USW49106.1"/>
    <property type="molecule type" value="Genomic_DNA"/>
</dbReference>